<dbReference type="RefSeq" id="XP_019931535.2">
    <property type="nucleotide sequence ID" value="XM_020075976.3"/>
</dbReference>
<dbReference type="PROSITE" id="PS50157">
    <property type="entry name" value="ZINC_FINGER_C2H2_2"/>
    <property type="match status" value="5"/>
</dbReference>
<dbReference type="SMART" id="SM00355">
    <property type="entry name" value="ZnF_C2H2"/>
    <property type="match status" value="8"/>
</dbReference>
<dbReference type="PANTHER" id="PTHR24394">
    <property type="entry name" value="ZINC FINGER PROTEIN"/>
    <property type="match status" value="1"/>
</dbReference>
<feature type="region of interest" description="Disordered" evidence="9">
    <location>
        <begin position="422"/>
        <end position="443"/>
    </location>
</feature>
<feature type="binding site" evidence="8">
    <location>
        <position position="66"/>
    </location>
    <ligand>
        <name>Zn(2+)</name>
        <dbReference type="ChEBI" id="CHEBI:29105"/>
    </ligand>
</feature>
<keyword evidence="6" id="KW-0539">Nucleus</keyword>
<dbReference type="SMART" id="SM00868">
    <property type="entry name" value="zf-AD"/>
    <property type="match status" value="2"/>
</dbReference>
<dbReference type="Gene3D" id="3.40.1800.20">
    <property type="match status" value="2"/>
</dbReference>
<reference evidence="12" key="2">
    <citation type="submission" date="2025-05" db="UniProtKB">
        <authorList>
            <consortium name="EnsemblMetazoa"/>
        </authorList>
    </citation>
    <scope>IDENTIFICATION</scope>
    <source>
        <strain evidence="12">Foshan</strain>
    </source>
</reference>
<feature type="domain" description="C2H2-type" evidence="10">
    <location>
        <begin position="530"/>
        <end position="557"/>
    </location>
</feature>
<feature type="region of interest" description="Disordered" evidence="9">
    <location>
        <begin position="696"/>
        <end position="749"/>
    </location>
</feature>
<feature type="domain" description="C2H2-type" evidence="10">
    <location>
        <begin position="573"/>
        <end position="596"/>
    </location>
</feature>
<keyword evidence="4 7" id="KW-0863">Zinc-finger</keyword>
<feature type="binding site" evidence="8">
    <location>
        <position position="115"/>
    </location>
    <ligand>
        <name>Zn(2+)</name>
        <dbReference type="ChEBI" id="CHEBI:29105"/>
    </ligand>
</feature>
<evidence type="ECO:0000256" key="9">
    <source>
        <dbReference type="SAM" id="MobiDB-lite"/>
    </source>
</evidence>
<dbReference type="Gene3D" id="3.30.160.60">
    <property type="entry name" value="Classic Zinc Finger"/>
    <property type="match status" value="4"/>
</dbReference>
<reference evidence="13" key="1">
    <citation type="journal article" date="2015" name="Proc. Natl. Acad. Sci. U.S.A.">
        <title>Genome sequence of the Asian Tiger mosquito, Aedes albopictus, reveals insights into its biology, genetics, and evolution.</title>
        <authorList>
            <person name="Chen X.G."/>
            <person name="Jiang X."/>
            <person name="Gu J."/>
            <person name="Xu M."/>
            <person name="Wu Y."/>
            <person name="Deng Y."/>
            <person name="Zhang C."/>
            <person name="Bonizzoni M."/>
            <person name="Dermauw W."/>
            <person name="Vontas J."/>
            <person name="Armbruster P."/>
            <person name="Huang X."/>
            <person name="Yang Y."/>
            <person name="Zhang H."/>
            <person name="He W."/>
            <person name="Peng H."/>
            <person name="Liu Y."/>
            <person name="Wu K."/>
            <person name="Chen J."/>
            <person name="Lirakis M."/>
            <person name="Topalis P."/>
            <person name="Van Leeuwen T."/>
            <person name="Hall A.B."/>
            <person name="Jiang X."/>
            <person name="Thorpe C."/>
            <person name="Mueller R.L."/>
            <person name="Sun C."/>
            <person name="Waterhouse R.M."/>
            <person name="Yan G."/>
            <person name="Tu Z.J."/>
            <person name="Fang X."/>
            <person name="James A.A."/>
        </authorList>
    </citation>
    <scope>NUCLEOTIDE SEQUENCE [LARGE SCALE GENOMIC DNA]</scope>
    <source>
        <strain evidence="13">Foshan</strain>
    </source>
</reference>
<feature type="binding site" evidence="8">
    <location>
        <position position="22"/>
    </location>
    <ligand>
        <name>Zn(2+)</name>
        <dbReference type="ChEBI" id="CHEBI:29105"/>
    </ligand>
</feature>
<dbReference type="Pfam" id="PF00096">
    <property type="entry name" value="zf-C2H2"/>
    <property type="match status" value="3"/>
</dbReference>
<feature type="domain" description="C2H2-type" evidence="10">
    <location>
        <begin position="649"/>
        <end position="677"/>
    </location>
</feature>
<feature type="domain" description="ZAD" evidence="11">
    <location>
        <begin position="20"/>
        <end position="90"/>
    </location>
</feature>
<keyword evidence="5 8" id="KW-0862">Zinc</keyword>
<feature type="binding site" evidence="8">
    <location>
        <position position="25"/>
    </location>
    <ligand>
        <name>Zn(2+)</name>
        <dbReference type="ChEBI" id="CHEBI:29105"/>
    </ligand>
</feature>
<evidence type="ECO:0000313" key="12">
    <source>
        <dbReference type="EnsemblMetazoa" id="AALFPA23_011552.P16394"/>
    </source>
</evidence>
<evidence type="ECO:0000256" key="2">
    <source>
        <dbReference type="ARBA" id="ARBA00022723"/>
    </source>
</evidence>
<evidence type="ECO:0008006" key="14">
    <source>
        <dbReference type="Google" id="ProtNLM"/>
    </source>
</evidence>
<keyword evidence="2 8" id="KW-0479">Metal-binding</keyword>
<dbReference type="InterPro" id="IPR012934">
    <property type="entry name" value="Znf_AD"/>
</dbReference>
<dbReference type="EnsemblMetazoa" id="AALFPA23_011552.R16394">
    <property type="protein sequence ID" value="AALFPA23_011552.P16394"/>
    <property type="gene ID" value="AALFPA23_011552"/>
</dbReference>
<dbReference type="SUPFAM" id="SSF57667">
    <property type="entry name" value="beta-beta-alpha zinc fingers"/>
    <property type="match status" value="4"/>
</dbReference>
<feature type="binding site" evidence="8">
    <location>
        <position position="159"/>
    </location>
    <ligand>
        <name>Zn(2+)</name>
        <dbReference type="ChEBI" id="CHEBI:29105"/>
    </ligand>
</feature>
<dbReference type="InterPro" id="IPR036236">
    <property type="entry name" value="Znf_C2H2_sf"/>
</dbReference>
<evidence type="ECO:0000256" key="4">
    <source>
        <dbReference type="ARBA" id="ARBA00022771"/>
    </source>
</evidence>
<evidence type="ECO:0000256" key="1">
    <source>
        <dbReference type="ARBA" id="ARBA00004123"/>
    </source>
</evidence>
<feature type="region of interest" description="Disordered" evidence="9">
    <location>
        <begin position="304"/>
        <end position="326"/>
    </location>
</feature>
<feature type="binding site" evidence="8">
    <location>
        <position position="63"/>
    </location>
    <ligand>
        <name>Zn(2+)</name>
        <dbReference type="ChEBI" id="CHEBI:29105"/>
    </ligand>
</feature>
<feature type="region of interest" description="Disordered" evidence="9">
    <location>
        <begin position="478"/>
        <end position="500"/>
    </location>
</feature>
<dbReference type="PANTHER" id="PTHR24394:SF29">
    <property type="entry name" value="MYONEURIN"/>
    <property type="match status" value="1"/>
</dbReference>
<dbReference type="PROSITE" id="PS51915">
    <property type="entry name" value="ZAD"/>
    <property type="match status" value="2"/>
</dbReference>
<evidence type="ECO:0000256" key="3">
    <source>
        <dbReference type="ARBA" id="ARBA00022737"/>
    </source>
</evidence>
<protein>
    <recommendedName>
        <fullName evidence="14">C2h2-type zn-finger protein</fullName>
    </recommendedName>
</protein>
<proteinExistence type="predicted"/>
<dbReference type="GeneID" id="109421272"/>
<keyword evidence="13" id="KW-1185">Reference proteome</keyword>
<evidence type="ECO:0000256" key="6">
    <source>
        <dbReference type="ARBA" id="ARBA00023242"/>
    </source>
</evidence>
<feature type="domain" description="C2H2-type" evidence="10">
    <location>
        <begin position="677"/>
        <end position="705"/>
    </location>
</feature>
<feature type="binding site" evidence="8">
    <location>
        <position position="156"/>
    </location>
    <ligand>
        <name>Zn(2+)</name>
        <dbReference type="ChEBI" id="CHEBI:29105"/>
    </ligand>
</feature>
<sequence>MTSSIRVKTEPVAAWESFDTVCRLCMSEESLGDVFREEGLVQWIWDYLAILVSREDRLSRVVCTICRIQLTEFHRFRIRCQDVQGTLLFTIRQEDKRSMYLGSDPGNLDSRHRACRLCMSEESLGSVFKQEGLHELMLDYLSIVLYCEDRLSHNICAICRWQLTEFHQFRIRCQEVQSVLQSRMLAGNSGVQQVEPLRNSTIKSEATSWLEPVEAGNASGSTRVETYVETSSRDFSKQEIEDGSVNVYDQQKPSDLDTNNQIVNETINVKTEPFDEVNICIEENKAAEMQPAMVYIPSDIVTKQETTSPAENHLDSETEPPNDTEDSIVVEEVKIEPRPKKPPYRPKELISPCYLCERVCKTKDKLKRHIKIVHGPRLHECQICNFKASLNRDLRKHLQTKLHFKKLHESLGDEAFAVPVQSKKVSDSEQSANEPEVQVKEEISEVQVKEEIPEVQIKQEIEQSNDNEDEETLIEEMKSDSMGGSDGNEPSNQTESEGQQLQCDVCHKMFPMDREKLLNHKWYAHGFNKFECPICGRPFLLQFRMQLHMRTHEGPKSRGKQKDQEDPTIAKPFKCEVCQEEFRLKKTYNYHRRQKHGLTDYVCSICEKPFAYPYQLKEHMEQNDHSRIVKRGPNKMRVQIKGDGSGKSYTCGICHKIFNALASLYTHQKMTHAEKTHKCSICDKAFAFRSMLKVHVEKRHENPKPRKPRKTKTPATKIPAAGDGPLTRAKNSETKPPRAIPNYCEDSDD</sequence>
<dbReference type="Pfam" id="PF07776">
    <property type="entry name" value="zf-AD"/>
    <property type="match status" value="2"/>
</dbReference>
<evidence type="ECO:0000313" key="13">
    <source>
        <dbReference type="Proteomes" id="UP000069940"/>
    </source>
</evidence>
<feature type="binding site" evidence="8">
    <location>
        <position position="118"/>
    </location>
    <ligand>
        <name>Zn(2+)</name>
        <dbReference type="ChEBI" id="CHEBI:29105"/>
    </ligand>
</feature>
<dbReference type="InterPro" id="IPR013087">
    <property type="entry name" value="Znf_C2H2_type"/>
</dbReference>
<evidence type="ECO:0000259" key="11">
    <source>
        <dbReference type="PROSITE" id="PS51915"/>
    </source>
</evidence>
<evidence type="ECO:0000259" key="10">
    <source>
        <dbReference type="PROSITE" id="PS50157"/>
    </source>
</evidence>
<evidence type="ECO:0000256" key="7">
    <source>
        <dbReference type="PROSITE-ProRule" id="PRU00042"/>
    </source>
</evidence>
<dbReference type="Proteomes" id="UP000069940">
    <property type="component" value="Unassembled WGS sequence"/>
</dbReference>
<evidence type="ECO:0000256" key="8">
    <source>
        <dbReference type="PROSITE-ProRule" id="PRU01263"/>
    </source>
</evidence>
<feature type="domain" description="ZAD" evidence="11">
    <location>
        <begin position="113"/>
        <end position="183"/>
    </location>
</feature>
<dbReference type="SUPFAM" id="SSF57716">
    <property type="entry name" value="Glucocorticoid receptor-like (DNA-binding domain)"/>
    <property type="match status" value="2"/>
</dbReference>
<evidence type="ECO:0000256" key="5">
    <source>
        <dbReference type="ARBA" id="ARBA00022833"/>
    </source>
</evidence>
<keyword evidence="3" id="KW-0677">Repeat</keyword>
<feature type="compositionally biased region" description="Acidic residues" evidence="9">
    <location>
        <begin position="317"/>
        <end position="326"/>
    </location>
</feature>
<name>A0ABM1YRN8_AEDAL</name>
<feature type="compositionally biased region" description="Polar residues" evidence="9">
    <location>
        <begin position="488"/>
        <end position="500"/>
    </location>
</feature>
<accession>A0ABM1YRN8</accession>
<feature type="domain" description="C2H2-type" evidence="10">
    <location>
        <begin position="601"/>
        <end position="626"/>
    </location>
</feature>
<dbReference type="PROSITE" id="PS00028">
    <property type="entry name" value="ZINC_FINGER_C2H2_1"/>
    <property type="match status" value="6"/>
</dbReference>
<comment type="subcellular location">
    <subcellularLocation>
        <location evidence="1">Nucleus</location>
    </subcellularLocation>
</comment>
<organism evidence="12 13">
    <name type="scientific">Aedes albopictus</name>
    <name type="common">Asian tiger mosquito</name>
    <name type="synonym">Stegomyia albopicta</name>
    <dbReference type="NCBI Taxonomy" id="7160"/>
    <lineage>
        <taxon>Eukaryota</taxon>
        <taxon>Metazoa</taxon>
        <taxon>Ecdysozoa</taxon>
        <taxon>Arthropoda</taxon>
        <taxon>Hexapoda</taxon>
        <taxon>Insecta</taxon>
        <taxon>Pterygota</taxon>
        <taxon>Neoptera</taxon>
        <taxon>Endopterygota</taxon>
        <taxon>Diptera</taxon>
        <taxon>Nematocera</taxon>
        <taxon>Culicoidea</taxon>
        <taxon>Culicidae</taxon>
        <taxon>Culicinae</taxon>
        <taxon>Aedini</taxon>
        <taxon>Aedes</taxon>
        <taxon>Stegomyia</taxon>
    </lineage>
</organism>